<feature type="transmembrane region" description="Helical" evidence="7">
    <location>
        <begin position="424"/>
        <end position="444"/>
    </location>
</feature>
<keyword evidence="3" id="KW-0106">Calcium</keyword>
<dbReference type="PROSITE" id="PS00018">
    <property type="entry name" value="EF_HAND_1"/>
    <property type="match status" value="1"/>
</dbReference>
<proteinExistence type="predicted"/>
<dbReference type="SUPFAM" id="SSF52087">
    <property type="entry name" value="CRAL/TRIO domain"/>
    <property type="match status" value="1"/>
</dbReference>
<feature type="transmembrane region" description="Helical" evidence="7">
    <location>
        <begin position="379"/>
        <end position="404"/>
    </location>
</feature>
<comment type="subcellular location">
    <subcellularLocation>
        <location evidence="1">Membrane</location>
        <topology evidence="1">Multi-pass membrane protein</topology>
    </subcellularLocation>
</comment>
<keyword evidence="10" id="KW-1185">Reference proteome</keyword>
<name>A0A1Q9DNE3_SYMMI</name>
<feature type="transmembrane region" description="Helical" evidence="7">
    <location>
        <begin position="281"/>
        <end position="302"/>
    </location>
</feature>
<dbReference type="InterPro" id="IPR018247">
    <property type="entry name" value="EF_Hand_1_Ca_BS"/>
</dbReference>
<dbReference type="Gene3D" id="1.20.120.350">
    <property type="entry name" value="Voltage-gated potassium channels. Chain C"/>
    <property type="match status" value="1"/>
</dbReference>
<feature type="transmembrane region" description="Helical" evidence="7">
    <location>
        <begin position="248"/>
        <end position="269"/>
    </location>
</feature>
<dbReference type="InterPro" id="IPR043203">
    <property type="entry name" value="VGCC_Ca_Na"/>
</dbReference>
<feature type="region of interest" description="Disordered" evidence="6">
    <location>
        <begin position="669"/>
        <end position="727"/>
    </location>
</feature>
<dbReference type="AlphaFoldDB" id="A0A1Q9DNE3"/>
<dbReference type="Gene3D" id="3.40.525.10">
    <property type="entry name" value="CRAL-TRIO lipid binding domain"/>
    <property type="match status" value="1"/>
</dbReference>
<keyword evidence="2 7" id="KW-0812">Transmembrane</keyword>
<dbReference type="InterPro" id="IPR011992">
    <property type="entry name" value="EF-hand-dom_pair"/>
</dbReference>
<evidence type="ECO:0000256" key="1">
    <source>
        <dbReference type="ARBA" id="ARBA00004141"/>
    </source>
</evidence>
<dbReference type="PANTHER" id="PTHR10037">
    <property type="entry name" value="VOLTAGE-GATED CATION CHANNEL CALCIUM AND SODIUM"/>
    <property type="match status" value="1"/>
</dbReference>
<evidence type="ECO:0000256" key="2">
    <source>
        <dbReference type="ARBA" id="ARBA00022692"/>
    </source>
</evidence>
<comment type="caution">
    <text evidence="9">The sequence shown here is derived from an EMBL/GenBank/DDBJ whole genome shotgun (WGS) entry which is preliminary data.</text>
</comment>
<evidence type="ECO:0000259" key="8">
    <source>
        <dbReference type="PROSITE" id="PS50222"/>
    </source>
</evidence>
<evidence type="ECO:0000313" key="10">
    <source>
        <dbReference type="Proteomes" id="UP000186817"/>
    </source>
</evidence>
<feature type="transmembrane region" description="Helical" evidence="7">
    <location>
        <begin position="322"/>
        <end position="344"/>
    </location>
</feature>
<keyword evidence="5 7" id="KW-0472">Membrane</keyword>
<evidence type="ECO:0000256" key="6">
    <source>
        <dbReference type="SAM" id="MobiDB-lite"/>
    </source>
</evidence>
<reference evidence="9 10" key="1">
    <citation type="submission" date="2016-02" db="EMBL/GenBank/DDBJ databases">
        <title>Genome analysis of coral dinoflagellate symbionts highlights evolutionary adaptations to a symbiotic lifestyle.</title>
        <authorList>
            <person name="Aranda M."/>
            <person name="Li Y."/>
            <person name="Liew Y.J."/>
            <person name="Baumgarten S."/>
            <person name="Simakov O."/>
            <person name="Wilson M."/>
            <person name="Piel J."/>
            <person name="Ashoor H."/>
            <person name="Bougouffa S."/>
            <person name="Bajic V.B."/>
            <person name="Ryu T."/>
            <person name="Ravasi T."/>
            <person name="Bayer T."/>
            <person name="Micklem G."/>
            <person name="Kim H."/>
            <person name="Bhak J."/>
            <person name="Lajeunesse T.C."/>
            <person name="Voolstra C.R."/>
        </authorList>
    </citation>
    <scope>NUCLEOTIDE SEQUENCE [LARGE SCALE GENOMIC DNA]</scope>
    <source>
        <strain evidence="9 10">CCMP2467</strain>
    </source>
</reference>
<dbReference type="Pfam" id="PF26641">
    <property type="entry name" value="DUF8213"/>
    <property type="match status" value="1"/>
</dbReference>
<feature type="transmembrane region" description="Helical" evidence="7">
    <location>
        <begin position="456"/>
        <end position="479"/>
    </location>
</feature>
<dbReference type="Gene3D" id="1.10.287.70">
    <property type="match status" value="1"/>
</dbReference>
<protein>
    <submittedName>
        <fullName evidence="9">Cation channel sperm-associated protein 1</fullName>
    </submittedName>
</protein>
<dbReference type="InterPro" id="IPR058526">
    <property type="entry name" value="DUF8213"/>
</dbReference>
<gene>
    <name evidence="9" type="primary">Catsper1</name>
    <name evidence="9" type="ORF">AK812_SmicGene21043</name>
</gene>
<keyword evidence="4 7" id="KW-1133">Transmembrane helix</keyword>
<dbReference type="SUPFAM" id="SSF47473">
    <property type="entry name" value="EF-hand"/>
    <property type="match status" value="1"/>
</dbReference>
<dbReference type="Pfam" id="PF00520">
    <property type="entry name" value="Ion_trans"/>
    <property type="match status" value="1"/>
</dbReference>
<dbReference type="GO" id="GO:0005509">
    <property type="term" value="F:calcium ion binding"/>
    <property type="evidence" value="ECO:0007669"/>
    <property type="project" value="InterPro"/>
</dbReference>
<dbReference type="Proteomes" id="UP000186817">
    <property type="component" value="Unassembled WGS sequence"/>
</dbReference>
<evidence type="ECO:0000256" key="7">
    <source>
        <dbReference type="SAM" id="Phobius"/>
    </source>
</evidence>
<dbReference type="GO" id="GO:0001518">
    <property type="term" value="C:voltage-gated sodium channel complex"/>
    <property type="evidence" value="ECO:0007669"/>
    <property type="project" value="TreeGrafter"/>
</dbReference>
<organism evidence="9 10">
    <name type="scientific">Symbiodinium microadriaticum</name>
    <name type="common">Dinoflagellate</name>
    <name type="synonym">Zooxanthella microadriatica</name>
    <dbReference type="NCBI Taxonomy" id="2951"/>
    <lineage>
        <taxon>Eukaryota</taxon>
        <taxon>Sar</taxon>
        <taxon>Alveolata</taxon>
        <taxon>Dinophyceae</taxon>
        <taxon>Suessiales</taxon>
        <taxon>Symbiodiniaceae</taxon>
        <taxon>Symbiodinium</taxon>
    </lineage>
</organism>
<dbReference type="SUPFAM" id="SSF81324">
    <property type="entry name" value="Voltage-gated potassium channels"/>
    <property type="match status" value="1"/>
</dbReference>
<dbReference type="PROSITE" id="PS50222">
    <property type="entry name" value="EF_HAND_2"/>
    <property type="match status" value="1"/>
</dbReference>
<evidence type="ECO:0000256" key="4">
    <source>
        <dbReference type="ARBA" id="ARBA00022989"/>
    </source>
</evidence>
<sequence length="1043" mass="115452">MLLDGSSRILQATSCKVIASLGLLNGYGQENPSIHQQAVRAGQALVVQFTSGPPEQRGECIEILVELGECWGQDSDGDSYDCLGRCGIGCQEGPGLCSNWSRNCLKHDICSYYHNSRGGAVDPHCGWAFQKAEQDFLEPCLTDAACTVPRFNTKAEVCKAKVKVVGVSADSCNGSSVMEAYKEAPCTTAKRETWPKCYSRRRRGSLTVTGRRLSLCRLSFSSFEFAGVDGAGLGEQVIAQKQHPASSAGFNLLVLVMILLNTVVIGIEVDLQRSRDLEARSYWFAIEAMFALFFGVECLMRVHQLGVDYFLDAWNVYDYTLVTLSVADVVVSITVPGSGGLGIAKMLRICRLLRVYRSVKGLKALAGLWVITQGFLDSLLAVVWVSFALFLFLFMFAVIVTTMVGQDLDIRREWSGADLYVGGLWKSMLTILQVFTIDAVSATLGQPLMNISPITVAMLVVSVIFLNFGCINILVAVMVEHIVNIAAETRVNFAKVLAKVESKVFGAMLEELTEYCDDGEGGGELTYKDFKKVIRTKTMVEKMKLLNFCFDEMELLFELMDADGSGSISPKEFVSGLRKMKGPALGSDVVRLIGLAQKQSGRALVFNRRLLVLNEKADEIQERLNFIGQHCAEELIERSHSEVRQEMALVESAQRQLVIIDCDQKRRTTYPGLLPEEPKKPLRLAPWEQPKPRRGSMEVVQPLETVDEAGEVPAEPREAPEQTGSEPRASRCNYAICEMCVSGSTFLGRPFSELIAERSADLAKLKAELGALSKDHFQMDDIALVRYLCGFGSVQNSFAAIRAAAYLSKTKADLLKSAEVEQSAPCAGKIEPYSKFHLWESGDRMLFIVPVAQTDFKPLMKAASEEDIINYSLHTARRLWNWVDRTSRRCGRIMKYEVVCDFTGFSFLTMPPRAYVKAMSQMSEMSEVLHPLSMGSTTVTGLPGAHLARRLSSMFRPFLPKSMAETQICCGDRTKQSPASCPYLQRHFADDMRSLDSLLGRICPVTGHAAKMESDWTEKKLVDFEAHVATLDPESTEIKTISL</sequence>
<dbReference type="PANTHER" id="PTHR10037:SF62">
    <property type="entry name" value="SODIUM CHANNEL PROTEIN 60E"/>
    <property type="match status" value="1"/>
</dbReference>
<dbReference type="Pfam" id="PF00650">
    <property type="entry name" value="CRAL_TRIO"/>
    <property type="match status" value="1"/>
</dbReference>
<dbReference type="InterPro" id="IPR027359">
    <property type="entry name" value="Volt_channel_dom_sf"/>
</dbReference>
<accession>A0A1Q9DNE3</accession>
<dbReference type="GO" id="GO:0005248">
    <property type="term" value="F:voltage-gated sodium channel activity"/>
    <property type="evidence" value="ECO:0007669"/>
    <property type="project" value="TreeGrafter"/>
</dbReference>
<feature type="domain" description="EF-hand" evidence="8">
    <location>
        <begin position="548"/>
        <end position="583"/>
    </location>
</feature>
<dbReference type="EMBL" id="LSRX01000458">
    <property type="protein sequence ID" value="OLP96697.1"/>
    <property type="molecule type" value="Genomic_DNA"/>
</dbReference>
<evidence type="ECO:0000313" key="9">
    <source>
        <dbReference type="EMBL" id="OLP96697.1"/>
    </source>
</evidence>
<dbReference type="OrthoDB" id="416585at2759"/>
<evidence type="ECO:0000256" key="3">
    <source>
        <dbReference type="ARBA" id="ARBA00022837"/>
    </source>
</evidence>
<dbReference type="InterPro" id="IPR005821">
    <property type="entry name" value="Ion_trans_dom"/>
</dbReference>
<evidence type="ECO:0000256" key="5">
    <source>
        <dbReference type="ARBA" id="ARBA00023136"/>
    </source>
</evidence>
<dbReference type="InterPro" id="IPR036865">
    <property type="entry name" value="CRAL-TRIO_dom_sf"/>
</dbReference>
<dbReference type="InterPro" id="IPR002048">
    <property type="entry name" value="EF_hand_dom"/>
</dbReference>
<dbReference type="Gene3D" id="1.10.238.10">
    <property type="entry name" value="EF-hand"/>
    <property type="match status" value="1"/>
</dbReference>
<dbReference type="InterPro" id="IPR001251">
    <property type="entry name" value="CRAL-TRIO_dom"/>
</dbReference>
<dbReference type="SMART" id="SM00054">
    <property type="entry name" value="EFh"/>
    <property type="match status" value="1"/>
</dbReference>